<feature type="coiled-coil region" evidence="1">
    <location>
        <begin position="20"/>
        <end position="47"/>
    </location>
</feature>
<evidence type="ECO:0000313" key="3">
    <source>
        <dbReference type="Proteomes" id="UP000555393"/>
    </source>
</evidence>
<accession>A0A841LT15</accession>
<keyword evidence="1" id="KW-0175">Coiled coil</keyword>
<name>A0A841LT15_9HYPH</name>
<dbReference type="EMBL" id="JACIIU010000007">
    <property type="protein sequence ID" value="MBB6261243.1"/>
    <property type="molecule type" value="Genomic_DNA"/>
</dbReference>
<sequence length="112" mass="12258">MARAADKVTQKIEELTDVSTADLQEQIAQLKQDIANIAATMSQLGQQKIRDAKRDVSQAYDDAVQQGETTVSDLKSCAQNIEDQLLETVRERPIASLATAVGVGYLLAILRR</sequence>
<reference evidence="2 3" key="1">
    <citation type="submission" date="2020-08" db="EMBL/GenBank/DDBJ databases">
        <title>Genomic Encyclopedia of Type Strains, Phase IV (KMG-IV): sequencing the most valuable type-strain genomes for metagenomic binning, comparative biology and taxonomic classification.</title>
        <authorList>
            <person name="Goeker M."/>
        </authorList>
    </citation>
    <scope>NUCLEOTIDE SEQUENCE [LARGE SCALE GENOMIC DNA]</scope>
    <source>
        <strain evidence="2 3">DSM 22336</strain>
    </source>
</reference>
<comment type="caution">
    <text evidence="2">The sequence shown here is derived from an EMBL/GenBank/DDBJ whole genome shotgun (WGS) entry which is preliminary data.</text>
</comment>
<dbReference type="AlphaFoldDB" id="A0A841LT15"/>
<dbReference type="Gene3D" id="1.20.120.20">
    <property type="entry name" value="Apolipoprotein"/>
    <property type="match status" value="1"/>
</dbReference>
<protein>
    <submittedName>
        <fullName evidence="2">ElaB/YqjD/DUF883 family membrane-anchored ribosome-binding protein</fullName>
    </submittedName>
</protein>
<dbReference type="Proteomes" id="UP000555393">
    <property type="component" value="Unassembled WGS sequence"/>
</dbReference>
<evidence type="ECO:0000256" key="1">
    <source>
        <dbReference type="SAM" id="Coils"/>
    </source>
</evidence>
<keyword evidence="3" id="KW-1185">Reference proteome</keyword>
<gene>
    <name evidence="2" type="ORF">FHS77_001794</name>
</gene>
<organism evidence="2 3">
    <name type="scientific">Paenochrobactrum gallinarii</name>
    <dbReference type="NCBI Taxonomy" id="643673"/>
    <lineage>
        <taxon>Bacteria</taxon>
        <taxon>Pseudomonadati</taxon>
        <taxon>Pseudomonadota</taxon>
        <taxon>Alphaproteobacteria</taxon>
        <taxon>Hyphomicrobiales</taxon>
        <taxon>Brucellaceae</taxon>
        <taxon>Paenochrobactrum</taxon>
    </lineage>
</organism>
<proteinExistence type="predicted"/>
<evidence type="ECO:0000313" key="2">
    <source>
        <dbReference type="EMBL" id="MBB6261243.1"/>
    </source>
</evidence>
<dbReference type="RefSeq" id="WP_184222433.1">
    <property type="nucleotide sequence ID" value="NZ_JACIIU010000007.1"/>
</dbReference>